<gene>
    <name evidence="10" type="primary">nagA</name>
    <name evidence="10" type="ORF">C427_4377</name>
</gene>
<dbReference type="InterPro" id="IPR011059">
    <property type="entry name" value="Metal-dep_hydrolase_composite"/>
</dbReference>
<dbReference type="EMBL" id="CP003837">
    <property type="protein sequence ID" value="AGH46479.1"/>
    <property type="molecule type" value="Genomic_DNA"/>
</dbReference>
<dbReference type="eggNOG" id="COG1820">
    <property type="taxonomic scope" value="Bacteria"/>
</dbReference>
<dbReference type="PANTHER" id="PTHR11113">
    <property type="entry name" value="N-ACETYLGLUCOSAMINE-6-PHOSPHATE DEACETYLASE"/>
    <property type="match status" value="1"/>
</dbReference>
<protein>
    <recommendedName>
        <fullName evidence="5">N-acetylgalactosamine-6-phosphate deacetylase</fullName>
        <ecNumber evidence="5">3.5.1.25</ecNumber>
    </recommendedName>
    <alternativeName>
        <fullName evidence="5">N-acetylglucosamine-6-phosphate deacetylase</fullName>
    </alternativeName>
</protein>
<feature type="binding site" evidence="7">
    <location>
        <begin position="305"/>
        <end position="307"/>
    </location>
    <ligand>
        <name>substrate</name>
    </ligand>
</feature>
<name>K7AA56_9ALTE</name>
<evidence type="ECO:0000256" key="1">
    <source>
        <dbReference type="ARBA" id="ARBA00010716"/>
    </source>
</evidence>
<dbReference type="PIRSF" id="PIRSF038994">
    <property type="entry name" value="NagA"/>
    <property type="match status" value="1"/>
</dbReference>
<dbReference type="Proteomes" id="UP000011864">
    <property type="component" value="Chromosome"/>
</dbReference>
<feature type="domain" description="Amidohydrolase-related" evidence="9">
    <location>
        <begin position="51"/>
        <end position="381"/>
    </location>
</feature>
<evidence type="ECO:0000256" key="7">
    <source>
        <dbReference type="PIRSR" id="PIRSR038994-2"/>
    </source>
</evidence>
<dbReference type="InterPro" id="IPR003764">
    <property type="entry name" value="GlcNAc_6-P_deAcase"/>
</dbReference>
<comment type="catalytic activity">
    <reaction evidence="5">
        <text>N-acetyl-D-glucosamine 6-phosphate + H2O = D-glucosamine 6-phosphate + acetate</text>
        <dbReference type="Rhea" id="RHEA:22936"/>
        <dbReference type="ChEBI" id="CHEBI:15377"/>
        <dbReference type="ChEBI" id="CHEBI:30089"/>
        <dbReference type="ChEBI" id="CHEBI:57513"/>
        <dbReference type="ChEBI" id="CHEBI:58725"/>
        <dbReference type="EC" id="3.5.1.25"/>
    </reaction>
</comment>
<dbReference type="Gene3D" id="2.30.40.10">
    <property type="entry name" value="Urease, subunit C, domain 1"/>
    <property type="match status" value="1"/>
</dbReference>
<feature type="active site" description="Proton donor/acceptor" evidence="6">
    <location>
        <position position="272"/>
    </location>
</feature>
<evidence type="ECO:0000313" key="11">
    <source>
        <dbReference type="Proteomes" id="UP000011864"/>
    </source>
</evidence>
<dbReference type="OrthoDB" id="9776488at2"/>
<comment type="similarity">
    <text evidence="1 5">Belongs to the metallo-dependent hydrolases superfamily. NagA family.</text>
</comment>
<organism evidence="10 11">
    <name type="scientific">Paraglaciecola psychrophila 170</name>
    <dbReference type="NCBI Taxonomy" id="1129794"/>
    <lineage>
        <taxon>Bacteria</taxon>
        <taxon>Pseudomonadati</taxon>
        <taxon>Pseudomonadota</taxon>
        <taxon>Gammaproteobacteria</taxon>
        <taxon>Alteromonadales</taxon>
        <taxon>Alteromonadaceae</taxon>
        <taxon>Paraglaciecola</taxon>
    </lineage>
</organism>
<proteinExistence type="inferred from homology"/>
<keyword evidence="2 8" id="KW-0479">Metal-binding</keyword>
<dbReference type="AlphaFoldDB" id="K7AA56"/>
<dbReference type="GO" id="GO:0006046">
    <property type="term" value="P:N-acetylglucosamine catabolic process"/>
    <property type="evidence" value="ECO:0007669"/>
    <property type="project" value="TreeGrafter"/>
</dbReference>
<sequence>MNTLKSPNRILTKALFDGANHHYDKVLSVLKGVIVAVDNDISNHDVALDGLVVPGYVDLQVNGGGGLLFNANPSIDSLKKMMQAHSQFGTTAMLPTIITDNLKTMIRAADTISHAIKDNMLGILGIHFEGPHISITKKGAHSQEFIRSISEEEWKIFERKDIGHVLVTLAPEVLPIEDIKRLVSMGVHVCIGHSNATYEITNRAIEAGATGFTHLYNAMSAITGREAGVTGSALLNDHTQCGLIVDGHHVSVASCKLALKVKPVGGIFLVTDAMPPVGTQSTEFDFFDRIVTCHKGKLTSSTGELAGSTLDMATAVKNCHQLLNVSLSEAVRMASLYPLKFLQKANLPIEPSTLIAINKDASFVQLNQELNVVSTWIKGQCVFGSH</sequence>
<dbReference type="EC" id="3.5.1.25" evidence="5"/>
<feature type="binding site" evidence="7">
    <location>
        <begin position="217"/>
        <end position="218"/>
    </location>
    <ligand>
        <name>substrate</name>
    </ligand>
</feature>
<dbReference type="PANTHER" id="PTHR11113:SF14">
    <property type="entry name" value="N-ACETYLGLUCOSAMINE-6-PHOSPHATE DEACETYLASE"/>
    <property type="match status" value="1"/>
</dbReference>
<comment type="cofactor">
    <cofactor evidence="8">
        <name>a divalent metal cation</name>
        <dbReference type="ChEBI" id="CHEBI:60240"/>
    </cofactor>
    <text evidence="8">Binds 1 divalent metal cation per subunit.</text>
</comment>
<dbReference type="KEGG" id="gps:C427_4377"/>
<evidence type="ECO:0000256" key="2">
    <source>
        <dbReference type="ARBA" id="ARBA00022723"/>
    </source>
</evidence>
<feature type="binding site" evidence="8">
    <location>
        <position position="129"/>
    </location>
    <ligand>
        <name>Zn(2+)</name>
        <dbReference type="ChEBI" id="CHEBI:29105"/>
    </ligand>
</feature>
<dbReference type="RefSeq" id="WP_007641036.1">
    <property type="nucleotide sequence ID" value="NC_020514.1"/>
</dbReference>
<dbReference type="GO" id="GO:0046872">
    <property type="term" value="F:metal ion binding"/>
    <property type="evidence" value="ECO:0007669"/>
    <property type="project" value="UniProtKB-KW"/>
</dbReference>
<feature type="binding site" evidence="7">
    <location>
        <position position="140"/>
    </location>
    <ligand>
        <name>substrate</name>
    </ligand>
</feature>
<evidence type="ECO:0000256" key="6">
    <source>
        <dbReference type="PIRSR" id="PIRSR038994-1"/>
    </source>
</evidence>
<accession>K7AA56</accession>
<evidence type="ECO:0000259" key="9">
    <source>
        <dbReference type="Pfam" id="PF01979"/>
    </source>
</evidence>
<feature type="binding site" evidence="7">
    <location>
        <position position="249"/>
    </location>
    <ligand>
        <name>substrate</name>
    </ligand>
</feature>
<dbReference type="GO" id="GO:0008448">
    <property type="term" value="F:N-acetylglucosamine-6-phosphate deacetylase activity"/>
    <property type="evidence" value="ECO:0007669"/>
    <property type="project" value="UniProtKB-UniRule"/>
</dbReference>
<keyword evidence="3 5" id="KW-0378">Hydrolase</keyword>
<dbReference type="SUPFAM" id="SSF51556">
    <property type="entry name" value="Metallo-dependent hydrolases"/>
    <property type="match status" value="1"/>
</dbReference>
<dbReference type="Gene3D" id="3.20.20.140">
    <property type="entry name" value="Metal-dependent hydrolases"/>
    <property type="match status" value="1"/>
</dbReference>
<dbReference type="STRING" id="1129794.C427_4377"/>
<dbReference type="NCBIfam" id="TIGR00221">
    <property type="entry name" value="nagA"/>
    <property type="match status" value="1"/>
</dbReference>
<evidence type="ECO:0000256" key="4">
    <source>
        <dbReference type="ARBA" id="ARBA00023277"/>
    </source>
</evidence>
<feature type="binding site" evidence="7">
    <location>
        <position position="225"/>
    </location>
    <ligand>
        <name>substrate</name>
    </ligand>
</feature>
<evidence type="ECO:0000313" key="10">
    <source>
        <dbReference type="EMBL" id="AGH46479.1"/>
    </source>
</evidence>
<dbReference type="InterPro" id="IPR032466">
    <property type="entry name" value="Metal_Hydrolase"/>
</dbReference>
<evidence type="ECO:0000256" key="5">
    <source>
        <dbReference type="PIRNR" id="PIRNR038994"/>
    </source>
</evidence>
<dbReference type="InterPro" id="IPR006680">
    <property type="entry name" value="Amidohydro-rel"/>
</dbReference>
<evidence type="ECO:0000256" key="3">
    <source>
        <dbReference type="ARBA" id="ARBA00022801"/>
    </source>
</evidence>
<feature type="binding site" evidence="8">
    <location>
        <position position="214"/>
    </location>
    <ligand>
        <name>Zn(2+)</name>
        <dbReference type="ChEBI" id="CHEBI:29105"/>
    </ligand>
</feature>
<keyword evidence="4 5" id="KW-0119">Carbohydrate metabolism</keyword>
<dbReference type="Pfam" id="PF01979">
    <property type="entry name" value="Amidohydro_1"/>
    <property type="match status" value="1"/>
</dbReference>
<dbReference type="PATRIC" id="fig|1129794.4.peg.4359"/>
<dbReference type="HOGENOM" id="CLU_032482_2_2_6"/>
<evidence type="ECO:0000256" key="8">
    <source>
        <dbReference type="PIRSR" id="PIRSR038994-3"/>
    </source>
</evidence>
<reference evidence="10 11" key="1">
    <citation type="journal article" date="2013" name="Genome Announc.">
        <title>Complete Genome Sequence of Glaciecola psychrophila Strain 170T.</title>
        <authorList>
            <person name="Yin J."/>
            <person name="Chen J."/>
            <person name="Liu G."/>
            <person name="Yu Y."/>
            <person name="Song L."/>
            <person name="Wang X."/>
            <person name="Qu X."/>
        </authorList>
    </citation>
    <scope>NUCLEOTIDE SEQUENCE [LARGE SCALE GENOMIC DNA]</scope>
    <source>
        <strain evidence="10 11">170</strain>
    </source>
</reference>
<feature type="binding site" evidence="8">
    <location>
        <position position="193"/>
    </location>
    <ligand>
        <name>Zn(2+)</name>
        <dbReference type="ChEBI" id="CHEBI:29105"/>
    </ligand>
</feature>
<keyword evidence="11" id="KW-1185">Reference proteome</keyword>